<evidence type="ECO:0000256" key="1">
    <source>
        <dbReference type="ARBA" id="ARBA00022737"/>
    </source>
</evidence>
<name>A0A317XL24_9BASI</name>
<dbReference type="AlphaFoldDB" id="A0A317XL24"/>
<dbReference type="PROSITE" id="PS51177">
    <property type="entry name" value="LUMAZINE_BIND"/>
    <property type="match status" value="2"/>
</dbReference>
<feature type="region of interest" description="Disordered" evidence="3">
    <location>
        <begin position="249"/>
        <end position="278"/>
    </location>
</feature>
<protein>
    <submittedName>
        <fullName evidence="5">Lumazine-binding protein</fullName>
    </submittedName>
</protein>
<organism evidence="5 6">
    <name type="scientific">Testicularia cyperi</name>
    <dbReference type="NCBI Taxonomy" id="1882483"/>
    <lineage>
        <taxon>Eukaryota</taxon>
        <taxon>Fungi</taxon>
        <taxon>Dikarya</taxon>
        <taxon>Basidiomycota</taxon>
        <taxon>Ustilaginomycotina</taxon>
        <taxon>Ustilaginomycetes</taxon>
        <taxon>Ustilaginales</taxon>
        <taxon>Anthracoideaceae</taxon>
        <taxon>Testicularia</taxon>
    </lineage>
</organism>
<dbReference type="GO" id="GO:0004746">
    <property type="term" value="F:riboflavin synthase activity"/>
    <property type="evidence" value="ECO:0007669"/>
    <property type="project" value="TreeGrafter"/>
</dbReference>
<reference evidence="5 6" key="1">
    <citation type="journal article" date="2018" name="Mol. Biol. Evol.">
        <title>Broad Genomic Sampling Reveals a Smut Pathogenic Ancestry of the Fungal Clade Ustilaginomycotina.</title>
        <authorList>
            <person name="Kijpornyongpan T."/>
            <person name="Mondo S.J."/>
            <person name="Barry K."/>
            <person name="Sandor L."/>
            <person name="Lee J."/>
            <person name="Lipzen A."/>
            <person name="Pangilinan J."/>
            <person name="LaButti K."/>
            <person name="Hainaut M."/>
            <person name="Henrissat B."/>
            <person name="Grigoriev I.V."/>
            <person name="Spatafora J.W."/>
            <person name="Aime M.C."/>
        </authorList>
    </citation>
    <scope>NUCLEOTIDE SEQUENCE [LARGE SCALE GENOMIC DNA]</scope>
    <source>
        <strain evidence="5 6">MCA 3645</strain>
    </source>
</reference>
<feature type="domain" description="Lumazine-binding" evidence="4">
    <location>
        <begin position="1"/>
        <end position="111"/>
    </location>
</feature>
<evidence type="ECO:0000256" key="3">
    <source>
        <dbReference type="SAM" id="MobiDB-lite"/>
    </source>
</evidence>
<accession>A0A317XL24</accession>
<dbReference type="InterPro" id="IPR023366">
    <property type="entry name" value="ATP_synth_asu-like_sf"/>
</dbReference>
<evidence type="ECO:0000313" key="5">
    <source>
        <dbReference type="EMBL" id="PWY99004.1"/>
    </source>
</evidence>
<dbReference type="InParanoid" id="A0A317XL24"/>
<dbReference type="PANTHER" id="PTHR21098:SF0">
    <property type="entry name" value="RIBOFLAVIN SYNTHASE"/>
    <property type="match status" value="1"/>
</dbReference>
<evidence type="ECO:0000259" key="4">
    <source>
        <dbReference type="PROSITE" id="PS51177"/>
    </source>
</evidence>
<keyword evidence="6" id="KW-1185">Reference proteome</keyword>
<dbReference type="CDD" id="cd00402">
    <property type="entry name" value="Riboflavin_synthase_like"/>
    <property type="match status" value="1"/>
</dbReference>
<dbReference type="Proteomes" id="UP000246740">
    <property type="component" value="Unassembled WGS sequence"/>
</dbReference>
<dbReference type="InterPro" id="IPR001783">
    <property type="entry name" value="Lumazine-bd"/>
</dbReference>
<feature type="repeat" description="Lumazine-binding" evidence="2">
    <location>
        <begin position="1"/>
        <end position="111"/>
    </location>
</feature>
<dbReference type="GO" id="GO:0009231">
    <property type="term" value="P:riboflavin biosynthetic process"/>
    <property type="evidence" value="ECO:0007669"/>
    <property type="project" value="TreeGrafter"/>
</dbReference>
<dbReference type="STRING" id="1882483.A0A317XL24"/>
<evidence type="ECO:0000256" key="2">
    <source>
        <dbReference type="PROSITE-ProRule" id="PRU00524"/>
    </source>
</evidence>
<evidence type="ECO:0000313" key="6">
    <source>
        <dbReference type="Proteomes" id="UP000246740"/>
    </source>
</evidence>
<dbReference type="OrthoDB" id="10258924at2759"/>
<gene>
    <name evidence="5" type="ORF">BCV70DRAFT_122355</name>
</gene>
<dbReference type="NCBIfam" id="TIGR00187">
    <property type="entry name" value="ribE"/>
    <property type="match status" value="1"/>
</dbReference>
<dbReference type="SUPFAM" id="SSF63380">
    <property type="entry name" value="Riboflavin synthase domain-like"/>
    <property type="match status" value="2"/>
</dbReference>
<dbReference type="PANTHER" id="PTHR21098">
    <property type="entry name" value="RIBOFLAVIN SYNTHASE ALPHA CHAIN"/>
    <property type="match status" value="1"/>
</dbReference>
<proteinExistence type="predicted"/>
<sequence length="302" mass="31695">MFTGIVELLAPIIDISPQDASKSGGGGYSMTIGKSAAILQDCHIGDSIAVNGTCLTVTEFDADADESKHGGYFKIGVAPETLKKTNLGQLKVGDGVNCERAMDAHTRFGGHFVQGHVDTTAIIRSVVPNGNALTLTLRLEHKPDSLPLPATLSPYLIAKGYVTLDGASLTLIEVSPATGGLLPSNATAGEFREDLDTDKKQIVEFSVMLIAHTQEVIGLSKKKPGDTVNVELDMVGKYVHRAVLGSLERDAEDSPATQGSPHNIDAGRAVVGGATGPASSQALEGMVERIVRKVLAEQQARS</sequence>
<dbReference type="EMBL" id="KZ819196">
    <property type="protein sequence ID" value="PWY99004.1"/>
    <property type="molecule type" value="Genomic_DNA"/>
</dbReference>
<keyword evidence="1" id="KW-0677">Repeat</keyword>
<dbReference type="NCBIfam" id="NF006767">
    <property type="entry name" value="PRK09289.1"/>
    <property type="match status" value="1"/>
</dbReference>
<dbReference type="InterPro" id="IPR026017">
    <property type="entry name" value="Lumazine-bd_dom"/>
</dbReference>
<dbReference type="FunCoup" id="A0A317XL24">
    <property type="interactions" value="94"/>
</dbReference>
<dbReference type="Pfam" id="PF00677">
    <property type="entry name" value="Lum_binding"/>
    <property type="match status" value="2"/>
</dbReference>
<feature type="domain" description="Lumazine-binding" evidence="4">
    <location>
        <begin position="112"/>
        <end position="243"/>
    </location>
</feature>
<dbReference type="Gene3D" id="2.40.30.20">
    <property type="match status" value="2"/>
</dbReference>
<dbReference type="FunFam" id="2.40.30.20:FF:000006">
    <property type="entry name" value="Riboflavin synthase, alpha subunit"/>
    <property type="match status" value="1"/>
</dbReference>
<feature type="repeat" description="Lumazine-binding" evidence="2">
    <location>
        <begin position="112"/>
        <end position="243"/>
    </location>
</feature>
<dbReference type="InterPro" id="IPR017938">
    <property type="entry name" value="Riboflavin_synthase-like_b-brl"/>
</dbReference>